<dbReference type="Proteomes" id="UP000887576">
    <property type="component" value="Unplaced"/>
</dbReference>
<reference evidence="2" key="1">
    <citation type="submission" date="2022-11" db="UniProtKB">
        <authorList>
            <consortium name="WormBaseParasite"/>
        </authorList>
    </citation>
    <scope>IDENTIFICATION</scope>
</reference>
<proteinExistence type="predicted"/>
<accession>A0AC34R0N8</accession>
<name>A0AC34R0N8_9BILA</name>
<sequence length="131" mass="14941">MQRAYSTVMKLIGPSRNLLQRGIINPIRELKLSETEFGALCLHLLWLQPGPDVLTPETQQVLKESRREVFADLHNYYVNSLGMETYATRIADFMALMSALEKNVFQQKENIIMANVFTTGVIDPKVVTLTR</sequence>
<dbReference type="WBParaSite" id="JU765_v2.g2415.t1">
    <property type="protein sequence ID" value="JU765_v2.g2415.t1"/>
    <property type="gene ID" value="JU765_v2.g2415"/>
</dbReference>
<evidence type="ECO:0000313" key="2">
    <source>
        <dbReference type="WBParaSite" id="JU765_v2.g2415.t1"/>
    </source>
</evidence>
<organism evidence="1 2">
    <name type="scientific">Panagrolaimus sp. JU765</name>
    <dbReference type="NCBI Taxonomy" id="591449"/>
    <lineage>
        <taxon>Eukaryota</taxon>
        <taxon>Metazoa</taxon>
        <taxon>Ecdysozoa</taxon>
        <taxon>Nematoda</taxon>
        <taxon>Chromadorea</taxon>
        <taxon>Rhabditida</taxon>
        <taxon>Tylenchina</taxon>
        <taxon>Panagrolaimomorpha</taxon>
        <taxon>Panagrolaimoidea</taxon>
        <taxon>Panagrolaimidae</taxon>
        <taxon>Panagrolaimus</taxon>
    </lineage>
</organism>
<protein>
    <submittedName>
        <fullName evidence="2">NR LBD domain-containing protein</fullName>
    </submittedName>
</protein>
<evidence type="ECO:0000313" key="1">
    <source>
        <dbReference type="Proteomes" id="UP000887576"/>
    </source>
</evidence>